<sequence>MTQARKQVRLMGTMIDLQIYHQNPQPIIDEAVARLKMYEQRFSANDESSELMAVNQQAGQSPVVVHPELFELIQIGKNYSCQPNTHLNIAIGPLIQTWRIGFDDAQVPSAESIAERLLLTDPHQIRLDAAKRTVYLAKKGMKIDLGCLAKGYIADRIVEYLKDEHVTSALINLGGNLVTFGPNPKQIDQQWRVGIQNPVKARNESLIVLKTTNQSVVTSGIYERKLSVNGQTYHHIFNPKTGYPVQTNVVSLTILSSNSCDGEIWTTCLFGKTPAEILATVRQLPGIEVIIITDDGQKQYSKTLEQAIVS</sequence>
<gene>
    <name evidence="12" type="ORF">GCM10011482_21710</name>
</gene>
<keyword evidence="3 10" id="KW-0285">Flavoprotein</keyword>
<evidence type="ECO:0000256" key="10">
    <source>
        <dbReference type="PIRNR" id="PIRNR006268"/>
    </source>
</evidence>
<evidence type="ECO:0000256" key="8">
    <source>
        <dbReference type="ARBA" id="ARBA00031306"/>
    </source>
</evidence>
<keyword evidence="5 10" id="KW-0479">Metal-binding</keyword>
<reference evidence="12" key="1">
    <citation type="journal article" date="2014" name="Int. J. Syst. Evol. Microbiol.">
        <title>Complete genome sequence of Corynebacterium casei LMG S-19264T (=DSM 44701T), isolated from a smear-ripened cheese.</title>
        <authorList>
            <consortium name="US DOE Joint Genome Institute (JGI-PGF)"/>
            <person name="Walter F."/>
            <person name="Albersmeier A."/>
            <person name="Kalinowski J."/>
            <person name="Ruckert C."/>
        </authorList>
    </citation>
    <scope>NUCLEOTIDE SEQUENCE</scope>
    <source>
        <strain evidence="12">CCM 8433</strain>
    </source>
</reference>
<dbReference type="EMBL" id="BMDT01000012">
    <property type="protein sequence ID" value="GGI66517.1"/>
    <property type="molecule type" value="Genomic_DNA"/>
</dbReference>
<proteinExistence type="inferred from homology"/>
<evidence type="ECO:0000256" key="11">
    <source>
        <dbReference type="PIRSR" id="PIRSR006268-2"/>
    </source>
</evidence>
<keyword evidence="7 10" id="KW-0460">Magnesium</keyword>
<organism evidence="12 13">
    <name type="scientific">Enterococcus alcedinis</name>
    <dbReference type="NCBI Taxonomy" id="1274384"/>
    <lineage>
        <taxon>Bacteria</taxon>
        <taxon>Bacillati</taxon>
        <taxon>Bacillota</taxon>
        <taxon>Bacilli</taxon>
        <taxon>Lactobacillales</taxon>
        <taxon>Enterococcaceae</taxon>
        <taxon>Enterococcus</taxon>
    </lineage>
</organism>
<evidence type="ECO:0000256" key="2">
    <source>
        <dbReference type="ARBA" id="ARBA00016337"/>
    </source>
</evidence>
<comment type="catalytic activity">
    <reaction evidence="9 10">
        <text>L-threonyl-[protein] + FAD = FMN-L-threonyl-[protein] + AMP + H(+)</text>
        <dbReference type="Rhea" id="RHEA:36847"/>
        <dbReference type="Rhea" id="RHEA-COMP:11060"/>
        <dbReference type="Rhea" id="RHEA-COMP:11061"/>
        <dbReference type="ChEBI" id="CHEBI:15378"/>
        <dbReference type="ChEBI" id="CHEBI:30013"/>
        <dbReference type="ChEBI" id="CHEBI:57692"/>
        <dbReference type="ChEBI" id="CHEBI:74257"/>
        <dbReference type="ChEBI" id="CHEBI:456215"/>
        <dbReference type="EC" id="2.7.1.180"/>
    </reaction>
</comment>
<dbReference type="EC" id="2.7.1.180" evidence="1 10"/>
<name>A0A917N733_9ENTE</name>
<evidence type="ECO:0000256" key="9">
    <source>
        <dbReference type="ARBA" id="ARBA00048540"/>
    </source>
</evidence>
<dbReference type="PANTHER" id="PTHR30040">
    <property type="entry name" value="THIAMINE BIOSYNTHESIS LIPOPROTEIN APBE"/>
    <property type="match status" value="1"/>
</dbReference>
<evidence type="ECO:0000256" key="6">
    <source>
        <dbReference type="ARBA" id="ARBA00022827"/>
    </source>
</evidence>
<comment type="caution">
    <text evidence="12">The sequence shown here is derived from an EMBL/GenBank/DDBJ whole genome shotgun (WGS) entry which is preliminary data.</text>
</comment>
<dbReference type="AlphaFoldDB" id="A0A917N733"/>
<protein>
    <recommendedName>
        <fullName evidence="2 10">FAD:protein FMN transferase</fullName>
        <ecNumber evidence="1 10">2.7.1.180</ecNumber>
    </recommendedName>
    <alternativeName>
        <fullName evidence="8 10">Flavin transferase</fullName>
    </alternativeName>
</protein>
<evidence type="ECO:0000256" key="1">
    <source>
        <dbReference type="ARBA" id="ARBA00011955"/>
    </source>
</evidence>
<accession>A0A917N733</accession>
<keyword evidence="4 10" id="KW-0808">Transferase</keyword>
<dbReference type="GO" id="GO:0046872">
    <property type="term" value="F:metal ion binding"/>
    <property type="evidence" value="ECO:0007669"/>
    <property type="project" value="UniProtKB-UniRule"/>
</dbReference>
<evidence type="ECO:0000256" key="4">
    <source>
        <dbReference type="ARBA" id="ARBA00022679"/>
    </source>
</evidence>
<dbReference type="Gene3D" id="3.10.520.10">
    <property type="entry name" value="ApbE-like domains"/>
    <property type="match status" value="1"/>
</dbReference>
<reference evidence="12" key="2">
    <citation type="submission" date="2020-09" db="EMBL/GenBank/DDBJ databases">
        <authorList>
            <person name="Sun Q."/>
            <person name="Sedlacek I."/>
        </authorList>
    </citation>
    <scope>NUCLEOTIDE SEQUENCE</scope>
    <source>
        <strain evidence="12">CCM 8433</strain>
    </source>
</reference>
<keyword evidence="6 10" id="KW-0274">FAD</keyword>
<keyword evidence="13" id="KW-1185">Reference proteome</keyword>
<evidence type="ECO:0000313" key="12">
    <source>
        <dbReference type="EMBL" id="GGI66517.1"/>
    </source>
</evidence>
<evidence type="ECO:0000256" key="7">
    <source>
        <dbReference type="ARBA" id="ARBA00022842"/>
    </source>
</evidence>
<dbReference type="InterPro" id="IPR003374">
    <property type="entry name" value="ApbE-like_sf"/>
</dbReference>
<comment type="cofactor">
    <cofactor evidence="11">
        <name>Mg(2+)</name>
        <dbReference type="ChEBI" id="CHEBI:18420"/>
    </cofactor>
    <cofactor evidence="11">
        <name>Mn(2+)</name>
        <dbReference type="ChEBI" id="CHEBI:29035"/>
    </cofactor>
    <text evidence="11">Magnesium. Can also use manganese.</text>
</comment>
<evidence type="ECO:0000256" key="3">
    <source>
        <dbReference type="ARBA" id="ARBA00022630"/>
    </source>
</evidence>
<dbReference type="GO" id="GO:0016740">
    <property type="term" value="F:transferase activity"/>
    <property type="evidence" value="ECO:0007669"/>
    <property type="project" value="UniProtKB-UniRule"/>
</dbReference>
<dbReference type="SUPFAM" id="SSF143631">
    <property type="entry name" value="ApbE-like"/>
    <property type="match status" value="1"/>
</dbReference>
<evidence type="ECO:0000313" key="13">
    <source>
        <dbReference type="Proteomes" id="UP000622610"/>
    </source>
</evidence>
<dbReference type="PIRSF" id="PIRSF006268">
    <property type="entry name" value="ApbE"/>
    <property type="match status" value="1"/>
</dbReference>
<dbReference type="PANTHER" id="PTHR30040:SF2">
    <property type="entry name" value="FAD:PROTEIN FMN TRANSFERASE"/>
    <property type="match status" value="1"/>
</dbReference>
<evidence type="ECO:0000256" key="5">
    <source>
        <dbReference type="ARBA" id="ARBA00022723"/>
    </source>
</evidence>
<dbReference type="Proteomes" id="UP000622610">
    <property type="component" value="Unassembled WGS sequence"/>
</dbReference>
<comment type="similarity">
    <text evidence="10">Belongs to the ApbE family.</text>
</comment>
<dbReference type="Pfam" id="PF02424">
    <property type="entry name" value="ApbE"/>
    <property type="match status" value="1"/>
</dbReference>
<dbReference type="InterPro" id="IPR024932">
    <property type="entry name" value="ApbE"/>
</dbReference>
<feature type="binding site" evidence="11">
    <location>
        <position position="267"/>
    </location>
    <ligand>
        <name>Mg(2+)</name>
        <dbReference type="ChEBI" id="CHEBI:18420"/>
    </ligand>
</feature>